<dbReference type="Pfam" id="PF00375">
    <property type="entry name" value="SDF"/>
    <property type="match status" value="1"/>
</dbReference>
<dbReference type="EMBL" id="VSSQ01000211">
    <property type="protein sequence ID" value="MPL85801.1"/>
    <property type="molecule type" value="Genomic_DNA"/>
</dbReference>
<feature type="transmembrane region" description="Helical" evidence="7">
    <location>
        <begin position="220"/>
        <end position="239"/>
    </location>
</feature>
<evidence type="ECO:0000256" key="1">
    <source>
        <dbReference type="ARBA" id="ARBA00004651"/>
    </source>
</evidence>
<dbReference type="GO" id="GO:0015293">
    <property type="term" value="F:symporter activity"/>
    <property type="evidence" value="ECO:0007669"/>
    <property type="project" value="UniProtKB-KW"/>
</dbReference>
<comment type="caution">
    <text evidence="8">The sequence shown here is derived from an EMBL/GenBank/DDBJ whole genome shotgun (WGS) entry which is preliminary data.</text>
</comment>
<gene>
    <name evidence="8" type="primary">dctA_5</name>
    <name evidence="8" type="ORF">SDC9_31775</name>
</gene>
<feature type="transmembrane region" description="Helical" evidence="7">
    <location>
        <begin position="416"/>
        <end position="441"/>
    </location>
</feature>
<reference evidence="8" key="1">
    <citation type="submission" date="2019-08" db="EMBL/GenBank/DDBJ databases">
        <authorList>
            <person name="Kucharzyk K."/>
            <person name="Murdoch R.W."/>
            <person name="Higgins S."/>
            <person name="Loffler F."/>
        </authorList>
    </citation>
    <scope>NUCLEOTIDE SEQUENCE</scope>
</reference>
<comment type="subcellular location">
    <subcellularLocation>
        <location evidence="1">Cell membrane</location>
        <topology evidence="1">Multi-pass membrane protein</topology>
    </subcellularLocation>
</comment>
<feature type="transmembrane region" description="Helical" evidence="7">
    <location>
        <begin position="479"/>
        <end position="502"/>
    </location>
</feature>
<evidence type="ECO:0000256" key="4">
    <source>
        <dbReference type="ARBA" id="ARBA00022692"/>
    </source>
</evidence>
<proteinExistence type="predicted"/>
<feature type="transmembrane region" description="Helical" evidence="7">
    <location>
        <begin position="311"/>
        <end position="333"/>
    </location>
</feature>
<organism evidence="8">
    <name type="scientific">bioreactor metagenome</name>
    <dbReference type="NCBI Taxonomy" id="1076179"/>
    <lineage>
        <taxon>unclassified sequences</taxon>
        <taxon>metagenomes</taxon>
        <taxon>ecological metagenomes</taxon>
    </lineage>
</organism>
<accession>A0A644V3Q0</accession>
<sequence>MAVSAKTLTFRLSKDAVGQISSLTAEALKEGDLEVYDVERLHLAVEQVLLKWLAVLGEGTEGTYRSGKRLGRQYINLSVSGPRVNPFGEDSGDCVLNGGNSVQTLLANIGLTPSYHYVNGENQIALMPKRKKINPLIYLIFSIVAGVFAGLLCRELPYEIRHTFSTVIVTPLFDTFIGLLIATALPMMFLSLIWGIYSIGDTATLGNIGKRVIGRYLGRIYFTLIICALVCLPFFEYAASGSAVSGGEFTAIFSMILNIVPSNLISPFVEGNSLQIIFLAVAFGLAMLILNKKIPVIVQFVGQANNIIQLIMEWITSLLPIIIFISILQLMLTDMLSDMSGLVKLFAIILLCVSANLVLMIMSVSIRRKISPILLVKKLLPSFLVALTTASSAATFSTNMECCEKKLGIHHKLVNFGVPLGTAFSRPGHAAIFFCVCLFMADRYGVPITFSWIFAAVLTCGLLALAVPPVPGGGIACYSILFLQLGIPVEALGIAVVLEIVLDFVSTSLNMVAVPVDMVHVAGRLDMVDENVMRG</sequence>
<feature type="transmembrane region" description="Helical" evidence="7">
    <location>
        <begin position="273"/>
        <end position="290"/>
    </location>
</feature>
<feature type="transmembrane region" description="Helical" evidence="7">
    <location>
        <begin position="177"/>
        <end position="199"/>
    </location>
</feature>
<feature type="transmembrane region" description="Helical" evidence="7">
    <location>
        <begin position="345"/>
        <end position="366"/>
    </location>
</feature>
<evidence type="ECO:0000256" key="7">
    <source>
        <dbReference type="SAM" id="Phobius"/>
    </source>
</evidence>
<feature type="transmembrane region" description="Helical" evidence="7">
    <location>
        <begin position="136"/>
        <end position="157"/>
    </location>
</feature>
<feature type="transmembrane region" description="Helical" evidence="7">
    <location>
        <begin position="448"/>
        <end position="467"/>
    </location>
</feature>
<keyword evidence="4 7" id="KW-0812">Transmembrane</keyword>
<dbReference type="InterPro" id="IPR001991">
    <property type="entry name" value="Na-dicarboxylate_symporter"/>
</dbReference>
<dbReference type="PANTHER" id="PTHR42865:SF7">
    <property type="entry name" value="PROTON_GLUTAMATE-ASPARTATE SYMPORTER"/>
    <property type="match status" value="1"/>
</dbReference>
<evidence type="ECO:0000256" key="2">
    <source>
        <dbReference type="ARBA" id="ARBA00022448"/>
    </source>
</evidence>
<dbReference type="PRINTS" id="PR00173">
    <property type="entry name" value="EDTRNSPORT"/>
</dbReference>
<dbReference type="InterPro" id="IPR036458">
    <property type="entry name" value="Na:dicarbo_symporter_sf"/>
</dbReference>
<evidence type="ECO:0000313" key="8">
    <source>
        <dbReference type="EMBL" id="MPL85801.1"/>
    </source>
</evidence>
<name>A0A644V3Q0_9ZZZZ</name>
<keyword evidence="5 7" id="KW-1133">Transmembrane helix</keyword>
<keyword evidence="6 7" id="KW-0472">Membrane</keyword>
<evidence type="ECO:0000256" key="3">
    <source>
        <dbReference type="ARBA" id="ARBA00022475"/>
    </source>
</evidence>
<dbReference type="GO" id="GO:0005886">
    <property type="term" value="C:plasma membrane"/>
    <property type="evidence" value="ECO:0007669"/>
    <property type="project" value="UniProtKB-SubCell"/>
</dbReference>
<feature type="transmembrane region" description="Helical" evidence="7">
    <location>
        <begin position="378"/>
        <end position="396"/>
    </location>
</feature>
<dbReference type="SUPFAM" id="SSF118215">
    <property type="entry name" value="Proton glutamate symport protein"/>
    <property type="match status" value="1"/>
</dbReference>
<evidence type="ECO:0000256" key="5">
    <source>
        <dbReference type="ARBA" id="ARBA00022989"/>
    </source>
</evidence>
<keyword evidence="2" id="KW-0813">Transport</keyword>
<dbReference type="AlphaFoldDB" id="A0A644V3Q0"/>
<protein>
    <submittedName>
        <fullName evidence="8">C4-dicarboxylate transport protein</fullName>
    </submittedName>
</protein>
<keyword evidence="3" id="KW-1003">Cell membrane</keyword>
<dbReference type="PANTHER" id="PTHR42865">
    <property type="entry name" value="PROTON/GLUTAMATE-ASPARTATE SYMPORTER"/>
    <property type="match status" value="1"/>
</dbReference>
<evidence type="ECO:0000256" key="6">
    <source>
        <dbReference type="ARBA" id="ARBA00023136"/>
    </source>
</evidence>
<dbReference type="Gene3D" id="1.10.3860.10">
    <property type="entry name" value="Sodium:dicarboxylate symporter"/>
    <property type="match status" value="1"/>
</dbReference>